<evidence type="ECO:0000313" key="1">
    <source>
        <dbReference type="EMBL" id="SNR96938.1"/>
    </source>
</evidence>
<keyword evidence="2" id="KW-1185">Reference proteome</keyword>
<dbReference type="RefSeq" id="WP_218825092.1">
    <property type="nucleotide sequence ID" value="NZ_FZOD01000002.1"/>
</dbReference>
<proteinExistence type="predicted"/>
<name>A0A239APL5_9ACTN</name>
<sequence>MAAVLPIFRGLRSRTVDHVTMTDRRMTSEEQAVVLAMLAQDFPGSEELRAQVPTAVVTGRCTCGCATIDLRVESAPRAASAPVQNGVLISAHLRDEGSGALLFVEDGYLSCFEVYSVEDEPAALPRPEQLIIESAATRHDDSGS</sequence>
<dbReference type="AlphaFoldDB" id="A0A239APL5"/>
<dbReference type="EMBL" id="FZOD01000002">
    <property type="protein sequence ID" value="SNR96938.1"/>
    <property type="molecule type" value="Genomic_DNA"/>
</dbReference>
<organism evidence="1 2">
    <name type="scientific">Streptosporangium subroseum</name>
    <dbReference type="NCBI Taxonomy" id="106412"/>
    <lineage>
        <taxon>Bacteria</taxon>
        <taxon>Bacillati</taxon>
        <taxon>Actinomycetota</taxon>
        <taxon>Actinomycetes</taxon>
        <taxon>Streptosporangiales</taxon>
        <taxon>Streptosporangiaceae</taxon>
        <taxon>Streptosporangium</taxon>
    </lineage>
</organism>
<reference evidence="1 2" key="1">
    <citation type="submission" date="2017-06" db="EMBL/GenBank/DDBJ databases">
        <authorList>
            <person name="Kim H.J."/>
            <person name="Triplett B.A."/>
        </authorList>
    </citation>
    <scope>NUCLEOTIDE SEQUENCE [LARGE SCALE GENOMIC DNA]</scope>
    <source>
        <strain evidence="1 2">CGMCC 4.2132</strain>
    </source>
</reference>
<gene>
    <name evidence="1" type="ORF">SAMN05216276_100241</name>
</gene>
<dbReference type="Proteomes" id="UP000198282">
    <property type="component" value="Unassembled WGS sequence"/>
</dbReference>
<protein>
    <submittedName>
        <fullName evidence="1">Uncharacterized protein</fullName>
    </submittedName>
</protein>
<evidence type="ECO:0000313" key="2">
    <source>
        <dbReference type="Proteomes" id="UP000198282"/>
    </source>
</evidence>
<accession>A0A239APL5</accession>